<feature type="transmembrane region" description="Helical" evidence="5">
    <location>
        <begin position="163"/>
        <end position="187"/>
    </location>
</feature>
<dbReference type="GO" id="GO:0048038">
    <property type="term" value="F:quinone binding"/>
    <property type="evidence" value="ECO:0007669"/>
    <property type="project" value="UniProtKB-KW"/>
</dbReference>
<dbReference type="InterPro" id="IPR001750">
    <property type="entry name" value="ND/Mrp_TM"/>
</dbReference>
<feature type="transmembrane region" description="Helical" evidence="5">
    <location>
        <begin position="302"/>
        <end position="320"/>
    </location>
</feature>
<feature type="transmembrane region" description="Helical" evidence="5">
    <location>
        <begin position="332"/>
        <end position="358"/>
    </location>
</feature>
<feature type="transmembrane region" description="Helical" evidence="5">
    <location>
        <begin position="207"/>
        <end position="231"/>
    </location>
</feature>
<dbReference type="Proteomes" id="UP000264006">
    <property type="component" value="Chromosome"/>
</dbReference>
<keyword evidence="5" id="KW-1278">Translocase</keyword>
<dbReference type="EC" id="7.1.1.-" evidence="5"/>
<feature type="transmembrane region" description="Helical" evidence="5">
    <location>
        <begin position="12"/>
        <end position="33"/>
    </location>
</feature>
<comment type="catalytic activity">
    <reaction evidence="5">
        <text>a quinone + NADH + 5 H(+)(in) = a quinol + NAD(+) + 4 H(+)(out)</text>
        <dbReference type="Rhea" id="RHEA:57888"/>
        <dbReference type="ChEBI" id="CHEBI:15378"/>
        <dbReference type="ChEBI" id="CHEBI:24646"/>
        <dbReference type="ChEBI" id="CHEBI:57540"/>
        <dbReference type="ChEBI" id="CHEBI:57945"/>
        <dbReference type="ChEBI" id="CHEBI:132124"/>
    </reaction>
</comment>
<gene>
    <name evidence="5" type="primary">nuoN</name>
    <name evidence="8" type="ORF">DVS28_a4530</name>
</gene>
<feature type="transmembrane region" description="Helical" evidence="5">
    <location>
        <begin position="110"/>
        <end position="126"/>
    </location>
</feature>
<comment type="subunit">
    <text evidence="5">NDH-1 is composed of 14 different subunits. Subunits NuoA, H, J, K, L, M, N constitute the membrane sector of the complex.</text>
</comment>
<evidence type="ECO:0000256" key="5">
    <source>
        <dbReference type="HAMAP-Rule" id="MF_00445"/>
    </source>
</evidence>
<proteinExistence type="inferred from homology"/>
<dbReference type="EMBL" id="CP031165">
    <property type="protein sequence ID" value="AXV09191.1"/>
    <property type="molecule type" value="Genomic_DNA"/>
</dbReference>
<keyword evidence="8" id="KW-0830">Ubiquinone</keyword>
<dbReference type="OrthoDB" id="9811718at2"/>
<keyword evidence="2 5" id="KW-0812">Transmembrane</keyword>
<feature type="transmembrane region" description="Helical" evidence="5">
    <location>
        <begin position="273"/>
        <end position="293"/>
    </location>
</feature>
<evidence type="ECO:0000259" key="7">
    <source>
        <dbReference type="Pfam" id="PF00361"/>
    </source>
</evidence>
<feature type="transmembrane region" description="Helical" evidence="5">
    <location>
        <begin position="132"/>
        <end position="151"/>
    </location>
</feature>
<reference evidence="8 9" key="1">
    <citation type="submission" date="2018-09" db="EMBL/GenBank/DDBJ databases">
        <title>Complete genome sequence of Euzebya sp. DY32-46 isolated from seawater of Pacific Ocean.</title>
        <authorList>
            <person name="Xu L."/>
            <person name="Wu Y.-H."/>
            <person name="Xu X.-W."/>
        </authorList>
    </citation>
    <scope>NUCLEOTIDE SEQUENCE [LARGE SCALE GENOMIC DNA]</scope>
    <source>
        <strain evidence="8 9">DY32-46</strain>
    </source>
</reference>
<evidence type="ECO:0000256" key="4">
    <source>
        <dbReference type="ARBA" id="ARBA00023136"/>
    </source>
</evidence>
<feature type="transmembrane region" description="Helical" evidence="5">
    <location>
        <begin position="243"/>
        <end position="267"/>
    </location>
</feature>
<keyword evidence="5" id="KW-0874">Quinone</keyword>
<dbReference type="GO" id="GO:0050136">
    <property type="term" value="F:NADH dehydrogenase (quinone) (non-electrogenic) activity"/>
    <property type="evidence" value="ECO:0007669"/>
    <property type="project" value="UniProtKB-UniRule"/>
</dbReference>
<name>A0A346Y3Z4_9ACTN</name>
<evidence type="ECO:0000256" key="3">
    <source>
        <dbReference type="ARBA" id="ARBA00022989"/>
    </source>
</evidence>
<dbReference type="InterPro" id="IPR010096">
    <property type="entry name" value="NADH-Q_OxRdtase_suN/2"/>
</dbReference>
<protein>
    <recommendedName>
        <fullName evidence="5">NADH-quinone oxidoreductase subunit N</fullName>
        <ecNumber evidence="5">7.1.1.-</ecNumber>
    </recommendedName>
    <alternativeName>
        <fullName evidence="5">NADH dehydrogenase I subunit N</fullName>
    </alternativeName>
    <alternativeName>
        <fullName evidence="5">NDH-1 subunit N</fullName>
    </alternativeName>
</protein>
<dbReference type="Pfam" id="PF00361">
    <property type="entry name" value="Proton_antipo_M"/>
    <property type="match status" value="1"/>
</dbReference>
<comment type="subcellular location">
    <subcellularLocation>
        <location evidence="5">Cell membrane</location>
        <topology evidence="5">Multi-pass membrane protein</topology>
    </subcellularLocation>
    <subcellularLocation>
        <location evidence="1">Endomembrane system</location>
        <topology evidence="1">Multi-pass membrane protein</topology>
    </subcellularLocation>
    <subcellularLocation>
        <location evidence="6">Membrane</location>
        <topology evidence="6">Multi-pass membrane protein</topology>
    </subcellularLocation>
</comment>
<keyword evidence="3 5" id="KW-1133">Transmembrane helix</keyword>
<dbReference type="AlphaFoldDB" id="A0A346Y3Z4"/>
<accession>A0A346Y3Z4</accession>
<keyword evidence="5" id="KW-0813">Transport</keyword>
<dbReference type="GO" id="GO:0008137">
    <property type="term" value="F:NADH dehydrogenase (ubiquinone) activity"/>
    <property type="evidence" value="ECO:0007669"/>
    <property type="project" value="InterPro"/>
</dbReference>
<keyword evidence="5" id="KW-1003">Cell membrane</keyword>
<feature type="transmembrane region" description="Helical" evidence="5">
    <location>
        <begin position="457"/>
        <end position="477"/>
    </location>
</feature>
<feature type="transmembrane region" description="Helical" evidence="5">
    <location>
        <begin position="40"/>
        <end position="61"/>
    </location>
</feature>
<comment type="function">
    <text evidence="5">NDH-1 shuttles electrons from NADH, via FMN and iron-sulfur (Fe-S) centers, to quinones in the respiratory chain. The immediate electron acceptor for the enzyme in this species is believed to be a menaquinone. Couples the redox reaction to proton translocation (for every two electrons transferred, four hydrogen ions are translocated across the cytoplasmic membrane), and thus conserves the redox energy in a proton gradient.</text>
</comment>
<keyword evidence="5" id="KW-0520">NAD</keyword>
<evidence type="ECO:0000313" key="9">
    <source>
        <dbReference type="Proteomes" id="UP000264006"/>
    </source>
</evidence>
<dbReference type="RefSeq" id="WP_114593411.1">
    <property type="nucleotide sequence ID" value="NZ_CP031165.1"/>
</dbReference>
<dbReference type="PANTHER" id="PTHR22773">
    <property type="entry name" value="NADH DEHYDROGENASE"/>
    <property type="match status" value="1"/>
</dbReference>
<evidence type="ECO:0000256" key="2">
    <source>
        <dbReference type="ARBA" id="ARBA00022692"/>
    </source>
</evidence>
<sequence length="495" mass="52697">MDLDPKLIDWVSLTPELILLTTTFVVLLTEPFLPRNKVWIVNPISIIGVLGSLAAVIGLAIDGTDRRSFGNMFVVDNYALLFKGFFLAGGLLILLLSWRYFQEIRTYQGEYYFLLLASYVGMLLMPSARDLVMVFIALEIVSVPGFVMAGLRKFDLKSNEGALKFFLFGVLSVAVLLFGASIVYGFTGTTDLVLLGERLGAFAGDPMVLAALLFVIVGFGFKISAVPFHFWAPDTYEGAPLPVTAFLSVLSKAAGMAGLLQVCFIAFEPLADVWAPILAIIAIVTMTLGNLTAMQQSNIVRLLAYSSVSTGGFILVPFGIVQTGAADINSQAFSAVMVYLLVYSVMNIGAFAVVTAVARTRPGKQISDFAGLGLTQPGLAVPLTLFLVALTGIPPLVGWYAKFVILLAVAQPLNAIGVVLAAAIVVNSVIGAFYYLRVARTMWMDAPPEGVERVRPGAPLWVAIGGLAVAAVVLGLLPQAFAGFAEMSTLVAAGS</sequence>
<feature type="transmembrane region" description="Helical" evidence="5">
    <location>
        <begin position="379"/>
        <end position="401"/>
    </location>
</feature>
<evidence type="ECO:0000256" key="1">
    <source>
        <dbReference type="ARBA" id="ARBA00004127"/>
    </source>
</evidence>
<comment type="similarity">
    <text evidence="5">Belongs to the complex I subunit 2 family.</text>
</comment>
<evidence type="ECO:0000256" key="6">
    <source>
        <dbReference type="RuleBase" id="RU000320"/>
    </source>
</evidence>
<dbReference type="GO" id="GO:0012505">
    <property type="term" value="C:endomembrane system"/>
    <property type="evidence" value="ECO:0007669"/>
    <property type="project" value="UniProtKB-SubCell"/>
</dbReference>
<organism evidence="8 9">
    <name type="scientific">Euzebya pacifica</name>
    <dbReference type="NCBI Taxonomy" id="1608957"/>
    <lineage>
        <taxon>Bacteria</taxon>
        <taxon>Bacillati</taxon>
        <taxon>Actinomycetota</taxon>
        <taxon>Nitriliruptoria</taxon>
        <taxon>Euzebyales</taxon>
    </lineage>
</organism>
<feature type="transmembrane region" description="Helical" evidence="5">
    <location>
        <begin position="81"/>
        <end position="98"/>
    </location>
</feature>
<keyword evidence="9" id="KW-1185">Reference proteome</keyword>
<feature type="transmembrane region" description="Helical" evidence="5">
    <location>
        <begin position="413"/>
        <end position="436"/>
    </location>
</feature>
<evidence type="ECO:0000313" key="8">
    <source>
        <dbReference type="EMBL" id="AXV09191.1"/>
    </source>
</evidence>
<keyword evidence="4 5" id="KW-0472">Membrane</keyword>
<dbReference type="GO" id="GO:0042773">
    <property type="term" value="P:ATP synthesis coupled electron transport"/>
    <property type="evidence" value="ECO:0007669"/>
    <property type="project" value="InterPro"/>
</dbReference>
<feature type="domain" description="NADH:quinone oxidoreductase/Mrp antiporter transmembrane" evidence="7">
    <location>
        <begin position="128"/>
        <end position="430"/>
    </location>
</feature>
<dbReference type="KEGG" id="euz:DVS28_a4530"/>
<dbReference type="HAMAP" id="MF_00445">
    <property type="entry name" value="NDH1_NuoN_1"/>
    <property type="match status" value="1"/>
</dbReference>
<dbReference type="GO" id="GO:0005886">
    <property type="term" value="C:plasma membrane"/>
    <property type="evidence" value="ECO:0007669"/>
    <property type="project" value="UniProtKB-SubCell"/>
</dbReference>
<dbReference type="NCBIfam" id="TIGR01770">
    <property type="entry name" value="NDH_I_N"/>
    <property type="match status" value="1"/>
</dbReference>